<dbReference type="AlphaFoldDB" id="A0AA86NCG9"/>
<keyword evidence="5" id="KW-1185">Reference proteome</keyword>
<evidence type="ECO:0000256" key="2">
    <source>
        <dbReference type="SAM" id="MobiDB-lite"/>
    </source>
</evidence>
<feature type="compositionally biased region" description="Low complexity" evidence="2">
    <location>
        <begin position="1"/>
        <end position="14"/>
    </location>
</feature>
<dbReference type="EMBL" id="CAXDID020000461">
    <property type="protein sequence ID" value="CAL6093847.1"/>
    <property type="molecule type" value="Genomic_DNA"/>
</dbReference>
<dbReference type="Proteomes" id="UP001642409">
    <property type="component" value="Unassembled WGS sequence"/>
</dbReference>
<proteinExistence type="predicted"/>
<feature type="coiled-coil region" evidence="1">
    <location>
        <begin position="99"/>
        <end position="126"/>
    </location>
</feature>
<evidence type="ECO:0000313" key="5">
    <source>
        <dbReference type="Proteomes" id="UP001642409"/>
    </source>
</evidence>
<evidence type="ECO:0000256" key="1">
    <source>
        <dbReference type="SAM" id="Coils"/>
    </source>
</evidence>
<dbReference type="EMBL" id="CATOUU010000109">
    <property type="protein sequence ID" value="CAI9916731.1"/>
    <property type="molecule type" value="Genomic_DNA"/>
</dbReference>
<name>A0AA86NCG9_9EUKA</name>
<gene>
    <name evidence="3" type="ORF">HINF_LOCUS4376</name>
    <name evidence="4" type="ORF">HINF_LOCUS67186</name>
</gene>
<feature type="compositionally biased region" description="Basic residues" evidence="2">
    <location>
        <begin position="16"/>
        <end position="26"/>
    </location>
</feature>
<keyword evidence="1" id="KW-0175">Coiled coil</keyword>
<evidence type="ECO:0000313" key="3">
    <source>
        <dbReference type="EMBL" id="CAI9916731.1"/>
    </source>
</evidence>
<sequence length="151" mass="17782">MQQQSQLPPLILSPKKMNKQHPKPANHRLSSFSQLVQSEFQTYSNSKIENLSKSMNEYEHPEDFYDLYKMADLCIDDLNESIEDFNLRNGAGQKLKKDIGLVRSQLAAMKERVDEYERRFRKQQKQLISISDSCIQMYTEINKLHLKTLKQ</sequence>
<accession>A0AA86NCG9</accession>
<evidence type="ECO:0000313" key="4">
    <source>
        <dbReference type="EMBL" id="CAL6093847.1"/>
    </source>
</evidence>
<organism evidence="3">
    <name type="scientific">Hexamita inflata</name>
    <dbReference type="NCBI Taxonomy" id="28002"/>
    <lineage>
        <taxon>Eukaryota</taxon>
        <taxon>Metamonada</taxon>
        <taxon>Diplomonadida</taxon>
        <taxon>Hexamitidae</taxon>
        <taxon>Hexamitinae</taxon>
        <taxon>Hexamita</taxon>
    </lineage>
</organism>
<reference evidence="3" key="1">
    <citation type="submission" date="2023-06" db="EMBL/GenBank/DDBJ databases">
        <authorList>
            <person name="Kurt Z."/>
        </authorList>
    </citation>
    <scope>NUCLEOTIDE SEQUENCE</scope>
</reference>
<reference evidence="4 5" key="2">
    <citation type="submission" date="2024-07" db="EMBL/GenBank/DDBJ databases">
        <authorList>
            <person name="Akdeniz Z."/>
        </authorList>
    </citation>
    <scope>NUCLEOTIDE SEQUENCE [LARGE SCALE GENOMIC DNA]</scope>
</reference>
<protein>
    <submittedName>
        <fullName evidence="4">Hypothetical_protein</fullName>
    </submittedName>
</protein>
<comment type="caution">
    <text evidence="3">The sequence shown here is derived from an EMBL/GenBank/DDBJ whole genome shotgun (WGS) entry which is preliminary data.</text>
</comment>
<feature type="region of interest" description="Disordered" evidence="2">
    <location>
        <begin position="1"/>
        <end position="26"/>
    </location>
</feature>